<proteinExistence type="predicted"/>
<accession>A0A9N9DZ16</accession>
<gene>
    <name evidence="1" type="ORF">POCULU_LOCUS10124</name>
</gene>
<dbReference type="EMBL" id="CAJVPJ010004671">
    <property type="protein sequence ID" value="CAG8654462.1"/>
    <property type="molecule type" value="Genomic_DNA"/>
</dbReference>
<dbReference type="OrthoDB" id="5368485at2759"/>
<comment type="caution">
    <text evidence="1">The sequence shown here is derived from an EMBL/GenBank/DDBJ whole genome shotgun (WGS) entry which is preliminary data.</text>
</comment>
<name>A0A9N9DZ16_9GLOM</name>
<organism evidence="1 2">
    <name type="scientific">Paraglomus occultum</name>
    <dbReference type="NCBI Taxonomy" id="144539"/>
    <lineage>
        <taxon>Eukaryota</taxon>
        <taxon>Fungi</taxon>
        <taxon>Fungi incertae sedis</taxon>
        <taxon>Mucoromycota</taxon>
        <taxon>Glomeromycotina</taxon>
        <taxon>Glomeromycetes</taxon>
        <taxon>Paraglomerales</taxon>
        <taxon>Paraglomeraceae</taxon>
        <taxon>Paraglomus</taxon>
    </lineage>
</organism>
<feature type="non-terminal residue" evidence="1">
    <location>
        <position position="1"/>
    </location>
</feature>
<evidence type="ECO:0000313" key="2">
    <source>
        <dbReference type="Proteomes" id="UP000789572"/>
    </source>
</evidence>
<evidence type="ECO:0000313" key="1">
    <source>
        <dbReference type="EMBL" id="CAG8654462.1"/>
    </source>
</evidence>
<dbReference type="Proteomes" id="UP000789572">
    <property type="component" value="Unassembled WGS sequence"/>
</dbReference>
<protein>
    <submittedName>
        <fullName evidence="1">5816_t:CDS:1</fullName>
    </submittedName>
</protein>
<keyword evidence="2" id="KW-1185">Reference proteome</keyword>
<dbReference type="AlphaFoldDB" id="A0A9N9DZ16"/>
<reference evidence="1" key="1">
    <citation type="submission" date="2021-06" db="EMBL/GenBank/DDBJ databases">
        <authorList>
            <person name="Kallberg Y."/>
            <person name="Tangrot J."/>
            <person name="Rosling A."/>
        </authorList>
    </citation>
    <scope>NUCLEOTIDE SEQUENCE</scope>
    <source>
        <strain evidence="1">IA702</strain>
    </source>
</reference>
<sequence>RSVNLLDHLQHIHNTLNPRVPPIETITKQRSAVNPILHDKLYTPDEISPPAGECAMPIEERIARLWHKDLTWRKVVVRLEGEAHLSVIVRREWLNKEGKQVIEHLLNEHEF</sequence>